<dbReference type="AlphaFoldDB" id="A0A0F9EA71"/>
<proteinExistence type="predicted"/>
<comment type="caution">
    <text evidence="1">The sequence shown here is derived from an EMBL/GenBank/DDBJ whole genome shotgun (WGS) entry which is preliminary data.</text>
</comment>
<sequence length="144" mass="15352">MEFEGADTYIYIHDNDFSLIQASGGAAIFCNTTPIALPLLCRVEENIFRENVSHISMGASWGFNAATIRGNDFQAVGDQSPTKCLDLSGGRNNSVNGNWLNVDNGTASGQYDETAGKYLAGTNDNWSGNYINSGLTDKNPGSGS</sequence>
<accession>A0A0F9EA71</accession>
<dbReference type="EMBL" id="LAZR01025766">
    <property type="protein sequence ID" value="KKL70864.1"/>
    <property type="molecule type" value="Genomic_DNA"/>
</dbReference>
<reference evidence="1" key="1">
    <citation type="journal article" date="2015" name="Nature">
        <title>Complex archaea that bridge the gap between prokaryotes and eukaryotes.</title>
        <authorList>
            <person name="Spang A."/>
            <person name="Saw J.H."/>
            <person name="Jorgensen S.L."/>
            <person name="Zaremba-Niedzwiedzka K."/>
            <person name="Martijn J."/>
            <person name="Lind A.E."/>
            <person name="van Eijk R."/>
            <person name="Schleper C."/>
            <person name="Guy L."/>
            <person name="Ettema T.J."/>
        </authorList>
    </citation>
    <scope>NUCLEOTIDE SEQUENCE</scope>
</reference>
<organism evidence="1">
    <name type="scientific">marine sediment metagenome</name>
    <dbReference type="NCBI Taxonomy" id="412755"/>
    <lineage>
        <taxon>unclassified sequences</taxon>
        <taxon>metagenomes</taxon>
        <taxon>ecological metagenomes</taxon>
    </lineage>
</organism>
<evidence type="ECO:0000313" key="1">
    <source>
        <dbReference type="EMBL" id="KKL70864.1"/>
    </source>
</evidence>
<name>A0A0F9EA71_9ZZZZ</name>
<gene>
    <name evidence="1" type="ORF">LCGC14_2100630</name>
</gene>
<protein>
    <recommendedName>
        <fullName evidence="2">Periplasmic copper-binding protein NosD beta helix domain-containing protein</fullName>
    </recommendedName>
</protein>
<evidence type="ECO:0008006" key="2">
    <source>
        <dbReference type="Google" id="ProtNLM"/>
    </source>
</evidence>